<evidence type="ECO:0000256" key="2">
    <source>
        <dbReference type="SAM" id="Phobius"/>
    </source>
</evidence>
<evidence type="ECO:0000256" key="1">
    <source>
        <dbReference type="SAM" id="MobiDB-lite"/>
    </source>
</evidence>
<dbReference type="STRING" id="1262450.S3BY54"/>
<accession>S3BY54</accession>
<dbReference type="Proteomes" id="UP000016923">
    <property type="component" value="Unassembled WGS sequence"/>
</dbReference>
<dbReference type="AlphaFoldDB" id="S3BY54"/>
<dbReference type="VEuPathDB" id="FungiDB:F503_01410"/>
<keyword evidence="4" id="KW-1185">Reference proteome</keyword>
<dbReference type="HOGENOM" id="CLU_033097_0_0_1"/>
<dbReference type="InterPro" id="IPR018830">
    <property type="entry name" value="DUF2434"/>
</dbReference>
<organism evidence="3 4">
    <name type="scientific">Ophiostoma piceae (strain UAMH 11346)</name>
    <name type="common">Sap stain fungus</name>
    <dbReference type="NCBI Taxonomy" id="1262450"/>
    <lineage>
        <taxon>Eukaryota</taxon>
        <taxon>Fungi</taxon>
        <taxon>Dikarya</taxon>
        <taxon>Ascomycota</taxon>
        <taxon>Pezizomycotina</taxon>
        <taxon>Sordariomycetes</taxon>
        <taxon>Sordariomycetidae</taxon>
        <taxon>Ophiostomatales</taxon>
        <taxon>Ophiostomataceae</taxon>
        <taxon>Ophiostoma</taxon>
    </lineage>
</organism>
<keyword evidence="2" id="KW-1133">Transmembrane helix</keyword>
<protein>
    <submittedName>
        <fullName evidence="3">Uncharacterized protein</fullName>
    </submittedName>
</protein>
<feature type="compositionally biased region" description="Polar residues" evidence="1">
    <location>
        <begin position="557"/>
        <end position="567"/>
    </location>
</feature>
<keyword evidence="2" id="KW-0472">Membrane</keyword>
<feature type="transmembrane region" description="Helical" evidence="2">
    <location>
        <begin position="339"/>
        <end position="362"/>
    </location>
</feature>
<feature type="transmembrane region" description="Helical" evidence="2">
    <location>
        <begin position="88"/>
        <end position="107"/>
    </location>
</feature>
<evidence type="ECO:0000313" key="4">
    <source>
        <dbReference type="Proteomes" id="UP000016923"/>
    </source>
</evidence>
<dbReference type="Pfam" id="PF10361">
    <property type="entry name" value="DUF2434"/>
    <property type="match status" value="1"/>
</dbReference>
<dbReference type="OMA" id="WLPLWFY"/>
<reference evidence="3 4" key="1">
    <citation type="journal article" date="2013" name="BMC Genomics">
        <title>The genome and transcriptome of the pine saprophyte Ophiostoma piceae, and a comparison with the bark beetle-associated pine pathogen Grosmannia clavigera.</title>
        <authorList>
            <person name="Haridas S."/>
            <person name="Wang Y."/>
            <person name="Lim L."/>
            <person name="Massoumi Alamouti S."/>
            <person name="Jackman S."/>
            <person name="Docking R."/>
            <person name="Robertson G."/>
            <person name="Birol I."/>
            <person name="Bohlmann J."/>
            <person name="Breuil C."/>
        </authorList>
    </citation>
    <scope>NUCLEOTIDE SEQUENCE [LARGE SCALE GENOMIC DNA]</scope>
    <source>
        <strain evidence="3 4">UAMH 11346</strain>
    </source>
</reference>
<sequence length="567" mass="63721">MIFDARDLIAFPGGANYSDTVLAGIHFNLTTLEHWNYTLYSNGTLSNGSKCMIVSEAYAPKLLYPNGTFINATSCYSPVNPIGLRAKIGIGFAVAFGFLLMGCIMALRKHGRLFLPAERRFRPIGRRWQWYWGILTATAAVISLFMNIDVDRYYLPELPIVLTSFFWYLLQMCTMALVWEAIRHWGSWQERQYIDPNPFILSQDDRRAMFEFFIPLVFYLFLWLNFFMIVPRSWGKLEKQRDDDQTTRYAAPTATGIRPKIAAFFLLASWLITVGSLRHSIKNYMPRNRGIVNRVIGFVGATPPRFVLLLIFSLAMIAYQALCAWEFEWSVLKVKGDRAAIYLGGYTPSLLILIVQIFYGWVSPNEDRELIRQRRQRGVETDRDLGLVKKPAWWRRLNPDYVAGGESMRDRIARNVNEIGGGRATTRGIDASLANRATEVEAQQNQGLEMNSLARTASNATARSGYGAGSESYGGKSDRRRTERTLAVAAGMLFPSETSTPGVAERRRELMLDGPPPPYNPTGENQGRGRSRQGGGGRPSSNERSTSTGTTGSLSGAPQQVKSMLDI</sequence>
<feature type="transmembrane region" description="Helical" evidence="2">
    <location>
        <begin position="212"/>
        <end position="230"/>
    </location>
</feature>
<dbReference type="EMBL" id="KE148161">
    <property type="protein sequence ID" value="EPE04406.1"/>
    <property type="molecule type" value="Genomic_DNA"/>
</dbReference>
<feature type="region of interest" description="Disordered" evidence="1">
    <location>
        <begin position="510"/>
        <end position="567"/>
    </location>
</feature>
<name>S3BY54_OPHP1</name>
<evidence type="ECO:0000313" key="3">
    <source>
        <dbReference type="EMBL" id="EPE04406.1"/>
    </source>
</evidence>
<gene>
    <name evidence="3" type="ORF">F503_01410</name>
</gene>
<keyword evidence="2" id="KW-0812">Transmembrane</keyword>
<feature type="region of interest" description="Disordered" evidence="1">
    <location>
        <begin position="457"/>
        <end position="481"/>
    </location>
</feature>
<feature type="transmembrane region" description="Helical" evidence="2">
    <location>
        <begin position="160"/>
        <end position="182"/>
    </location>
</feature>
<dbReference type="OrthoDB" id="5308502at2759"/>
<proteinExistence type="predicted"/>
<feature type="transmembrane region" description="Helical" evidence="2">
    <location>
        <begin position="128"/>
        <end position="148"/>
    </location>
</feature>
<dbReference type="eggNOG" id="ENOG502QWQE">
    <property type="taxonomic scope" value="Eukaryota"/>
</dbReference>
<feature type="compositionally biased region" description="Low complexity" evidence="1">
    <location>
        <begin position="545"/>
        <end position="556"/>
    </location>
</feature>
<feature type="transmembrane region" description="Helical" evidence="2">
    <location>
        <begin position="261"/>
        <end position="281"/>
    </location>
</feature>
<feature type="transmembrane region" description="Helical" evidence="2">
    <location>
        <begin position="306"/>
        <end position="327"/>
    </location>
</feature>